<dbReference type="RefSeq" id="WP_053126498.1">
    <property type="nucleotide sequence ID" value="NZ_CP012949.1"/>
</dbReference>
<evidence type="ECO:0000256" key="1">
    <source>
        <dbReference type="SAM" id="SignalP"/>
    </source>
</evidence>
<feature type="signal peptide" evidence="1">
    <location>
        <begin position="1"/>
        <end position="31"/>
    </location>
</feature>
<reference evidence="3" key="1">
    <citation type="submission" date="2015-10" db="EMBL/GenBank/DDBJ databases">
        <title>Complete genome sequence of Streptomyces ambofaciens DSM 40697.</title>
        <authorList>
            <person name="Thibessard A."/>
            <person name="Leblond P."/>
        </authorList>
    </citation>
    <scope>NUCLEOTIDE SEQUENCE [LARGE SCALE GENOMIC DNA]</scope>
    <source>
        <strain evidence="3">DSM 40697</strain>
    </source>
</reference>
<accession>A0ABM6ATG1</accession>
<organism evidence="2 3">
    <name type="scientific">Streptomyces ambofaciens</name>
    <dbReference type="NCBI Taxonomy" id="1889"/>
    <lineage>
        <taxon>Bacteria</taxon>
        <taxon>Bacillati</taxon>
        <taxon>Actinomycetota</taxon>
        <taxon>Actinomycetes</taxon>
        <taxon>Kitasatosporales</taxon>
        <taxon>Streptomycetaceae</taxon>
        <taxon>Streptomyces</taxon>
    </lineage>
</organism>
<evidence type="ECO:0000313" key="2">
    <source>
        <dbReference type="EMBL" id="ANB04473.1"/>
    </source>
</evidence>
<dbReference type="Proteomes" id="UP000076720">
    <property type="component" value="Chromosome"/>
</dbReference>
<dbReference type="EMBL" id="CP012949">
    <property type="protein sequence ID" value="ANB04473.1"/>
    <property type="molecule type" value="Genomic_DNA"/>
</dbReference>
<gene>
    <name evidence="2" type="ORF">SAM40697_0511</name>
</gene>
<reference evidence="2 3" key="2">
    <citation type="journal article" date="2016" name="Genome Announc.">
        <title>Complete Genome Sequence of Streptomyces ambofaciens DSM 40697, a Paradigm for Genome Plasticity Studies.</title>
        <authorList>
            <person name="Thibessard A."/>
            <person name="Leblond P."/>
        </authorList>
    </citation>
    <scope>NUCLEOTIDE SEQUENCE [LARGE SCALE GENOMIC DNA]</scope>
    <source>
        <strain evidence="2 3">DSM 40697</strain>
    </source>
</reference>
<evidence type="ECO:0000313" key="3">
    <source>
        <dbReference type="Proteomes" id="UP000076720"/>
    </source>
</evidence>
<proteinExistence type="predicted"/>
<name>A0ABM6ATG1_STRAM</name>
<sequence length="158" mass="16219">MKRSTQAVGATLIAVGAIGAGLLATAPVAGAATSGTTAAYNGVCGSGYKVVNSMPIGSTGTVYLTYNSSTGKNCTVTIRNTAGAPKYMVAYVRNVDTSEDQYDAGEYRSYAGPAYAFARGACVEWGGVIDTLQAWNYGSNCGALAAKAPQKDWFAGER</sequence>
<protein>
    <submittedName>
        <fullName evidence="2">Spore-associated protein A</fullName>
    </submittedName>
</protein>
<feature type="chain" id="PRO_5046019055" evidence="1">
    <location>
        <begin position="32"/>
        <end position="158"/>
    </location>
</feature>
<keyword evidence="3" id="KW-1185">Reference proteome</keyword>
<keyword evidence="1" id="KW-0732">Signal</keyword>